<gene>
    <name evidence="6" type="ORF">ANIA_06952</name>
</gene>
<reference evidence="7" key="2">
    <citation type="journal article" date="2009" name="Fungal Genet. Biol.">
        <title>The 2008 update of the Aspergillus nidulans genome annotation: a community effort.</title>
        <authorList>
            <person name="Wortman J.R."/>
            <person name="Gilsenan J.M."/>
            <person name="Joardar V."/>
            <person name="Deegan J."/>
            <person name="Clutterbuck J."/>
            <person name="Andersen M.R."/>
            <person name="Archer D."/>
            <person name="Bencina M."/>
            <person name="Braus G."/>
            <person name="Coutinho P."/>
            <person name="von Dohren H."/>
            <person name="Doonan J."/>
            <person name="Driessen A.J."/>
            <person name="Durek P."/>
            <person name="Espeso E."/>
            <person name="Fekete E."/>
            <person name="Flipphi M."/>
            <person name="Estrada C.G."/>
            <person name="Geysens S."/>
            <person name="Goldman G."/>
            <person name="de Groot P.W."/>
            <person name="Hansen K."/>
            <person name="Harris S.D."/>
            <person name="Heinekamp T."/>
            <person name="Helmstaedt K."/>
            <person name="Henrissat B."/>
            <person name="Hofmann G."/>
            <person name="Homan T."/>
            <person name="Horio T."/>
            <person name="Horiuchi H."/>
            <person name="James S."/>
            <person name="Jones M."/>
            <person name="Karaffa L."/>
            <person name="Karanyi Z."/>
            <person name="Kato M."/>
            <person name="Keller N."/>
            <person name="Kelly D.E."/>
            <person name="Kiel J.A."/>
            <person name="Kim J.M."/>
            <person name="van der Klei I.J."/>
            <person name="Klis F.M."/>
            <person name="Kovalchuk A."/>
            <person name="Krasevec N."/>
            <person name="Kubicek C.P."/>
            <person name="Liu B."/>
            <person name="Maccabe A."/>
            <person name="Meyer V."/>
            <person name="Mirabito P."/>
            <person name="Miskei M."/>
            <person name="Mos M."/>
            <person name="Mullins J."/>
            <person name="Nelson D.R."/>
            <person name="Nielsen J."/>
            <person name="Oakley B.R."/>
            <person name="Osmani S.A."/>
            <person name="Pakula T."/>
            <person name="Paszewski A."/>
            <person name="Paulsen I."/>
            <person name="Pilsyk S."/>
            <person name="Pocsi I."/>
            <person name="Punt P.J."/>
            <person name="Ram A.F."/>
            <person name="Ren Q."/>
            <person name="Robellet X."/>
            <person name="Robson G."/>
            <person name="Seiboth B."/>
            <person name="van Solingen P."/>
            <person name="Specht T."/>
            <person name="Sun J."/>
            <person name="Taheri-Talesh N."/>
            <person name="Takeshita N."/>
            <person name="Ussery D."/>
            <person name="vanKuyk P.A."/>
            <person name="Visser H."/>
            <person name="van de Vondervoort P.J."/>
            <person name="de Vries R.P."/>
            <person name="Walton J."/>
            <person name="Xiang X."/>
            <person name="Xiong Y."/>
            <person name="Zeng A.P."/>
            <person name="Brandt B.W."/>
            <person name="Cornell M.J."/>
            <person name="van den Hondel C.A."/>
            <person name="Visser J."/>
            <person name="Oliver S.G."/>
            <person name="Turner G."/>
        </authorList>
    </citation>
    <scope>GENOME REANNOTATION</scope>
    <source>
        <strain evidence="7">FGSC A4 / ATCC 38163 / CBS 112.46 / NRRL 194 / M139</strain>
    </source>
</reference>
<dbReference type="InterPro" id="IPR036390">
    <property type="entry name" value="WH_DNA-bd_sf"/>
</dbReference>
<keyword evidence="1" id="KW-0489">Methyltransferase</keyword>
<evidence type="ECO:0000259" key="4">
    <source>
        <dbReference type="Pfam" id="PF00891"/>
    </source>
</evidence>
<dbReference type="Pfam" id="PF00891">
    <property type="entry name" value="Methyltransf_2"/>
    <property type="match status" value="1"/>
</dbReference>
<evidence type="ECO:0000256" key="2">
    <source>
        <dbReference type="ARBA" id="ARBA00022679"/>
    </source>
</evidence>
<keyword evidence="7" id="KW-1185">Reference proteome</keyword>
<dbReference type="PANTHER" id="PTHR43712:SF1">
    <property type="entry name" value="HYPOTHETICAL O-METHYLTRANSFERASE (EUROFUNG)-RELATED"/>
    <property type="match status" value="1"/>
</dbReference>
<dbReference type="eggNOG" id="KOG3178">
    <property type="taxonomic scope" value="Eukaryota"/>
</dbReference>
<dbReference type="GO" id="GO:0032259">
    <property type="term" value="P:methylation"/>
    <property type="evidence" value="ECO:0007669"/>
    <property type="project" value="UniProtKB-KW"/>
</dbReference>
<dbReference type="InParanoid" id="Q5AXM8"/>
<dbReference type="SUPFAM" id="SSF46785">
    <property type="entry name" value="Winged helix' DNA-binding domain"/>
    <property type="match status" value="1"/>
</dbReference>
<keyword evidence="3" id="KW-0949">S-adenosyl-L-methionine</keyword>
<dbReference type="InterPro" id="IPR001077">
    <property type="entry name" value="COMT_C"/>
</dbReference>
<evidence type="ECO:0000256" key="3">
    <source>
        <dbReference type="ARBA" id="ARBA00022691"/>
    </source>
</evidence>
<organism evidence="6 7">
    <name type="scientific">Emericella nidulans (strain FGSC A4 / ATCC 38163 / CBS 112.46 / NRRL 194 / M139)</name>
    <name type="common">Aspergillus nidulans</name>
    <dbReference type="NCBI Taxonomy" id="227321"/>
    <lineage>
        <taxon>Eukaryota</taxon>
        <taxon>Fungi</taxon>
        <taxon>Dikarya</taxon>
        <taxon>Ascomycota</taxon>
        <taxon>Pezizomycotina</taxon>
        <taxon>Eurotiomycetes</taxon>
        <taxon>Eurotiomycetidae</taxon>
        <taxon>Eurotiales</taxon>
        <taxon>Aspergillaceae</taxon>
        <taxon>Aspergillus</taxon>
        <taxon>Aspergillus subgen. Nidulantes</taxon>
    </lineage>
</organism>
<accession>C8V386</accession>
<dbReference type="RefSeq" id="XP_664556.1">
    <property type="nucleotide sequence ID" value="XM_659464.1"/>
</dbReference>
<feature type="domain" description="O-methyltransferase C-terminal" evidence="4">
    <location>
        <begin position="243"/>
        <end position="384"/>
    </location>
</feature>
<dbReference type="GO" id="GO:0008757">
    <property type="term" value="F:S-adenosylmethionine-dependent methyltransferase activity"/>
    <property type="evidence" value="ECO:0000318"/>
    <property type="project" value="GO_Central"/>
</dbReference>
<dbReference type="InterPro" id="IPR012967">
    <property type="entry name" value="COMT_dimerisation"/>
</dbReference>
<evidence type="ECO:0000313" key="6">
    <source>
        <dbReference type="EMBL" id="CBF71811.1"/>
    </source>
</evidence>
<dbReference type="Gene3D" id="3.40.50.150">
    <property type="entry name" value="Vaccinia Virus protein VP39"/>
    <property type="match status" value="1"/>
</dbReference>
<dbReference type="GO" id="GO:0008171">
    <property type="term" value="F:O-methyltransferase activity"/>
    <property type="evidence" value="ECO:0007669"/>
    <property type="project" value="InterPro"/>
</dbReference>
<dbReference type="Pfam" id="PF08100">
    <property type="entry name" value="Dimerisation"/>
    <property type="match status" value="1"/>
</dbReference>
<dbReference type="AlphaFoldDB" id="Q5AXM8"/>
<dbReference type="GO" id="GO:0044550">
    <property type="term" value="P:secondary metabolite biosynthetic process"/>
    <property type="evidence" value="ECO:0000318"/>
    <property type="project" value="GO_Central"/>
</dbReference>
<dbReference type="KEGG" id="ani:ANIA_06952"/>
<feature type="domain" description="O-methyltransferase dimerisation" evidence="5">
    <location>
        <begin position="61"/>
        <end position="129"/>
    </location>
</feature>
<dbReference type="GO" id="GO:0046983">
    <property type="term" value="F:protein dimerization activity"/>
    <property type="evidence" value="ECO:0007669"/>
    <property type="project" value="InterPro"/>
</dbReference>
<dbReference type="Gene3D" id="1.10.10.10">
    <property type="entry name" value="Winged helix-like DNA-binding domain superfamily/Winged helix DNA-binding domain"/>
    <property type="match status" value="1"/>
</dbReference>
<dbReference type="InterPro" id="IPR016461">
    <property type="entry name" value="COMT-like"/>
</dbReference>
<dbReference type="HOGENOM" id="CLU_005533_5_0_1"/>
<evidence type="ECO:0000313" key="7">
    <source>
        <dbReference type="Proteomes" id="UP000000560"/>
    </source>
</evidence>
<name>Q5AXM8_EMENI</name>
<dbReference type="EMBL" id="BN001301">
    <property type="protein sequence ID" value="CBF71811.1"/>
    <property type="molecule type" value="Genomic_DNA"/>
</dbReference>
<dbReference type="GeneID" id="2870429"/>
<dbReference type="PROSITE" id="PS51683">
    <property type="entry name" value="SAM_OMT_II"/>
    <property type="match status" value="1"/>
</dbReference>
<proteinExistence type="predicted"/>
<sequence>MSHYIETEIAALTQRVQSDPESLDAESRAKAVKAARDLLNALTPPPEIVIQDVVLNPPLLMALRVGVDLDIFQIICEDEGEGVTTQSIAEKSGASLMVVDQILRLLATKGYILEAGVQTYKPSQLTKTMAAPPFTAMTRACFDIGNYSTTYAPEYFRQNKHAFPSSTTDTPFQLAKNTSLDYFAWLAENQALATDFQAWMTVKQQAAPNWVDWFDVKGVILDGFRGHIAQPGDSKGDGNAEILIVDIGGGEGAYLHAFNHKFPDIPGRRILQDLPHVLDTVTDIPEKTELMAHDFFTAQPVKGARTYYLHWILHDWSDSQACQILSNIAAAMEPGYSVLIINETIIPDEGCDSLAAAISAMMMLQVGAAERTERQWRELLATVGLTDVRCYQSPAGGAGEGIIVVRNDVTDAKYLVATFACGHAKTPPYFRRGTLKRVSLGRFPGRECTFGSSSEDSWALRVVSSRGSAFKGIYDTVGSRHLIQRPSLYTNATR</sequence>
<dbReference type="Proteomes" id="UP000000560">
    <property type="component" value="Chromosome I"/>
</dbReference>
<dbReference type="InterPro" id="IPR036388">
    <property type="entry name" value="WH-like_DNA-bd_sf"/>
</dbReference>
<accession>Q5AXM8</accession>
<dbReference type="SUPFAM" id="SSF53335">
    <property type="entry name" value="S-adenosyl-L-methionine-dependent methyltransferases"/>
    <property type="match status" value="1"/>
</dbReference>
<protein>
    <submittedName>
        <fullName evidence="6">Uncharacterized protein</fullName>
    </submittedName>
</protein>
<dbReference type="InterPro" id="IPR029063">
    <property type="entry name" value="SAM-dependent_MTases_sf"/>
</dbReference>
<evidence type="ECO:0000259" key="5">
    <source>
        <dbReference type="Pfam" id="PF08100"/>
    </source>
</evidence>
<dbReference type="OrthoDB" id="1535081at2759"/>
<evidence type="ECO:0000256" key="1">
    <source>
        <dbReference type="ARBA" id="ARBA00022603"/>
    </source>
</evidence>
<reference evidence="7" key="1">
    <citation type="journal article" date="2005" name="Nature">
        <title>Sequencing of Aspergillus nidulans and comparative analysis with A. fumigatus and A. oryzae.</title>
        <authorList>
            <person name="Galagan J.E."/>
            <person name="Calvo S.E."/>
            <person name="Cuomo C."/>
            <person name="Ma L.J."/>
            <person name="Wortman J.R."/>
            <person name="Batzoglou S."/>
            <person name="Lee S.I."/>
            <person name="Basturkmen M."/>
            <person name="Spevak C.C."/>
            <person name="Clutterbuck J."/>
            <person name="Kapitonov V."/>
            <person name="Jurka J."/>
            <person name="Scazzocchio C."/>
            <person name="Farman M."/>
            <person name="Butler J."/>
            <person name="Purcell S."/>
            <person name="Harris S."/>
            <person name="Braus G.H."/>
            <person name="Draht O."/>
            <person name="Busch S."/>
            <person name="D'Enfert C."/>
            <person name="Bouchier C."/>
            <person name="Goldman G.H."/>
            <person name="Bell-Pedersen D."/>
            <person name="Griffiths-Jones S."/>
            <person name="Doonan J.H."/>
            <person name="Yu J."/>
            <person name="Vienken K."/>
            <person name="Pain A."/>
            <person name="Freitag M."/>
            <person name="Selker E.U."/>
            <person name="Archer D.B."/>
            <person name="Penalva M.A."/>
            <person name="Oakley B.R."/>
            <person name="Momany M."/>
            <person name="Tanaka T."/>
            <person name="Kumagai T."/>
            <person name="Asai K."/>
            <person name="Machida M."/>
            <person name="Nierman W.C."/>
            <person name="Denning D.W."/>
            <person name="Caddick M."/>
            <person name="Hynes M."/>
            <person name="Paoletti M."/>
            <person name="Fischer R."/>
            <person name="Miller B."/>
            <person name="Dyer P."/>
            <person name="Sachs M.S."/>
            <person name="Osmani S.A."/>
            <person name="Birren B.W."/>
        </authorList>
    </citation>
    <scope>NUCLEOTIDE SEQUENCE [LARGE SCALE GENOMIC DNA]</scope>
    <source>
        <strain evidence="7">FGSC A4 / ATCC 38163 / CBS 112.46 / NRRL 194 / M139</strain>
    </source>
</reference>
<dbReference type="OMA" id="TRACFDI"/>
<dbReference type="PANTHER" id="PTHR43712">
    <property type="entry name" value="PUTATIVE (AFU_ORTHOLOGUE AFUA_4G14580)-RELATED"/>
    <property type="match status" value="1"/>
</dbReference>
<keyword evidence="2" id="KW-0808">Transferase</keyword>